<feature type="transmembrane region" description="Helical" evidence="16">
    <location>
        <begin position="55"/>
        <end position="78"/>
    </location>
</feature>
<evidence type="ECO:0000256" key="7">
    <source>
        <dbReference type="ARBA" id="ARBA00022729"/>
    </source>
</evidence>
<dbReference type="SMART" id="SM00936">
    <property type="entry name" value="PBP5_C"/>
    <property type="match status" value="1"/>
</dbReference>
<feature type="active site" description="Acyl-ester intermediate" evidence="13">
    <location>
        <position position="124"/>
    </location>
</feature>
<dbReference type="Gene3D" id="3.40.710.10">
    <property type="entry name" value="DD-peptidase/beta-lactamase superfamily"/>
    <property type="match status" value="1"/>
</dbReference>
<evidence type="ECO:0000256" key="8">
    <source>
        <dbReference type="ARBA" id="ARBA00022801"/>
    </source>
</evidence>
<dbReference type="SUPFAM" id="SSF69189">
    <property type="entry name" value="Penicillin-binding protein associated domain"/>
    <property type="match status" value="1"/>
</dbReference>
<dbReference type="UniPathway" id="UPA00219"/>
<dbReference type="InterPro" id="IPR018044">
    <property type="entry name" value="Peptidase_S11"/>
</dbReference>
<evidence type="ECO:0000256" key="9">
    <source>
        <dbReference type="ARBA" id="ARBA00022960"/>
    </source>
</evidence>
<proteinExistence type="inferred from homology"/>
<name>A0A2U8PED0_9BRAD</name>
<evidence type="ECO:0000256" key="6">
    <source>
        <dbReference type="ARBA" id="ARBA00022670"/>
    </source>
</evidence>
<dbReference type="EC" id="3.4.16.4" evidence="4"/>
<evidence type="ECO:0000256" key="13">
    <source>
        <dbReference type="PIRSR" id="PIRSR618044-1"/>
    </source>
</evidence>
<comment type="pathway">
    <text evidence="2">Cell wall biogenesis; peptidoglycan biosynthesis.</text>
</comment>
<dbReference type="FunFam" id="3.40.710.10:FF:000068">
    <property type="entry name" value="D-alanyl-D-alanine carboxypeptidase"/>
    <property type="match status" value="1"/>
</dbReference>
<organism evidence="18 19">
    <name type="scientific">Bradyrhizobium ottawaense</name>
    <dbReference type="NCBI Taxonomy" id="931866"/>
    <lineage>
        <taxon>Bacteria</taxon>
        <taxon>Pseudomonadati</taxon>
        <taxon>Pseudomonadota</taxon>
        <taxon>Alphaproteobacteria</taxon>
        <taxon>Hyphomicrobiales</taxon>
        <taxon>Nitrobacteraceae</taxon>
        <taxon>Bradyrhizobium</taxon>
    </lineage>
</organism>
<dbReference type="AlphaFoldDB" id="A0A2U8PED0"/>
<dbReference type="InterPro" id="IPR037167">
    <property type="entry name" value="Peptidase_S11_C_sf"/>
</dbReference>
<dbReference type="InterPro" id="IPR001967">
    <property type="entry name" value="Peptidase_S11_N"/>
</dbReference>
<evidence type="ECO:0000256" key="2">
    <source>
        <dbReference type="ARBA" id="ARBA00004752"/>
    </source>
</evidence>
<dbReference type="PANTHER" id="PTHR21581:SF6">
    <property type="entry name" value="TRAFFICKING PROTEIN PARTICLE COMPLEX SUBUNIT 12"/>
    <property type="match status" value="1"/>
</dbReference>
<dbReference type="SUPFAM" id="SSF56601">
    <property type="entry name" value="beta-lactamase/transpeptidase-like"/>
    <property type="match status" value="1"/>
</dbReference>
<dbReference type="GO" id="GO:0008360">
    <property type="term" value="P:regulation of cell shape"/>
    <property type="evidence" value="ECO:0007669"/>
    <property type="project" value="UniProtKB-KW"/>
</dbReference>
<evidence type="ECO:0000256" key="14">
    <source>
        <dbReference type="PIRSR" id="PIRSR618044-2"/>
    </source>
</evidence>
<dbReference type="InterPro" id="IPR012338">
    <property type="entry name" value="Beta-lactam/transpept-like"/>
</dbReference>
<keyword evidence="16" id="KW-0812">Transmembrane</keyword>
<evidence type="ECO:0000313" key="18">
    <source>
        <dbReference type="EMBL" id="AWL96122.1"/>
    </source>
</evidence>
<evidence type="ECO:0000259" key="17">
    <source>
        <dbReference type="SMART" id="SM00936"/>
    </source>
</evidence>
<keyword evidence="6" id="KW-0645">Protease</keyword>
<evidence type="ECO:0000256" key="5">
    <source>
        <dbReference type="ARBA" id="ARBA00022645"/>
    </source>
</evidence>
<feature type="domain" description="Peptidase S11 D-Ala-D-Ala carboxypeptidase A C-terminal" evidence="17">
    <location>
        <begin position="342"/>
        <end position="432"/>
    </location>
</feature>
<dbReference type="GO" id="GO:0009252">
    <property type="term" value="P:peptidoglycan biosynthetic process"/>
    <property type="evidence" value="ECO:0007669"/>
    <property type="project" value="UniProtKB-UniPathway"/>
</dbReference>
<keyword evidence="16" id="KW-0472">Membrane</keyword>
<reference evidence="18 19" key="1">
    <citation type="journal article" date="2014" name="Int. J. Syst. Evol. Microbiol.">
        <title>Bradyrhizobium ottawaense sp. nov., a symbiotic nitrogen fixing bacterium from root nodules of soybeans in Canada.</title>
        <authorList>
            <person name="Yu X."/>
            <person name="Cloutier S."/>
            <person name="Tambong J.T."/>
            <person name="Bromfield E.S."/>
        </authorList>
    </citation>
    <scope>NUCLEOTIDE SEQUENCE [LARGE SCALE GENOMIC DNA]</scope>
    <source>
        <strain evidence="18 19">OO99</strain>
    </source>
</reference>
<keyword evidence="9" id="KW-0133">Cell shape</keyword>
<evidence type="ECO:0000256" key="12">
    <source>
        <dbReference type="ARBA" id="ARBA00034000"/>
    </source>
</evidence>
<dbReference type="GO" id="GO:0006508">
    <property type="term" value="P:proteolysis"/>
    <property type="evidence" value="ECO:0007669"/>
    <property type="project" value="UniProtKB-KW"/>
</dbReference>
<keyword evidence="10" id="KW-0573">Peptidoglycan synthesis</keyword>
<dbReference type="Proteomes" id="UP000215703">
    <property type="component" value="Chromosome"/>
</dbReference>
<dbReference type="KEGG" id="bot:CIT37_31300"/>
<keyword evidence="11" id="KW-0961">Cell wall biogenesis/degradation</keyword>
<feature type="active site" evidence="13">
    <location>
        <position position="189"/>
    </location>
</feature>
<dbReference type="PANTHER" id="PTHR21581">
    <property type="entry name" value="D-ALANYL-D-ALANINE CARBOXYPEPTIDASE"/>
    <property type="match status" value="1"/>
</dbReference>
<keyword evidence="7" id="KW-0732">Signal</keyword>
<evidence type="ECO:0000256" key="15">
    <source>
        <dbReference type="RuleBase" id="RU004016"/>
    </source>
</evidence>
<keyword evidence="16" id="KW-1133">Transmembrane helix</keyword>
<dbReference type="EMBL" id="CP029425">
    <property type="protein sequence ID" value="AWL96122.1"/>
    <property type="molecule type" value="Genomic_DNA"/>
</dbReference>
<evidence type="ECO:0000313" key="19">
    <source>
        <dbReference type="Proteomes" id="UP000215703"/>
    </source>
</evidence>
<evidence type="ECO:0000256" key="16">
    <source>
        <dbReference type="SAM" id="Phobius"/>
    </source>
</evidence>
<keyword evidence="5 18" id="KW-0121">Carboxypeptidase</keyword>
<comment type="catalytic activity">
    <reaction evidence="12">
        <text>Preferential cleavage: (Ac)2-L-Lys-D-Ala-|-D-Ala. Also transpeptidation of peptidyl-alanyl moieties that are N-acyl substituents of D-alanine.</text>
        <dbReference type="EC" id="3.4.16.4"/>
    </reaction>
</comment>
<dbReference type="GO" id="GO:0009002">
    <property type="term" value="F:serine-type D-Ala-D-Ala carboxypeptidase activity"/>
    <property type="evidence" value="ECO:0007669"/>
    <property type="project" value="UniProtKB-EC"/>
</dbReference>
<evidence type="ECO:0000256" key="1">
    <source>
        <dbReference type="ARBA" id="ARBA00003217"/>
    </source>
</evidence>
<evidence type="ECO:0000256" key="4">
    <source>
        <dbReference type="ARBA" id="ARBA00012448"/>
    </source>
</evidence>
<dbReference type="Pfam" id="PF00768">
    <property type="entry name" value="Peptidase_S11"/>
    <property type="match status" value="1"/>
</dbReference>
<gene>
    <name evidence="18" type="ORF">CIT37_31300</name>
</gene>
<feature type="binding site" evidence="14">
    <location>
        <position position="292"/>
    </location>
    <ligand>
        <name>substrate</name>
    </ligand>
</feature>
<comment type="function">
    <text evidence="1">Removes C-terminal D-alanyl residues from sugar-peptide cell wall precursors.</text>
</comment>
<protein>
    <recommendedName>
        <fullName evidence="4">serine-type D-Ala-D-Ala carboxypeptidase</fullName>
        <ecNumber evidence="4">3.4.16.4</ecNumber>
    </recommendedName>
</protein>
<feature type="active site" description="Proton acceptor" evidence="13">
    <location>
        <position position="127"/>
    </location>
</feature>
<dbReference type="GO" id="GO:0071555">
    <property type="term" value="P:cell wall organization"/>
    <property type="evidence" value="ECO:0007669"/>
    <property type="project" value="UniProtKB-KW"/>
</dbReference>
<sequence>MRRHDRGAARIVQSRGRRPTSCCSHRFQLLERRSQGLAMAFRPSSLRRSRFTARALVRGLIATAVVVGVGWSGALLAANQSIQGAKKPDDAGFDGDAPTAILIEASSGSVLFEKNADELRAPSSMMKLMTAEVVFNAIKKGDIKLTDEYRISENAWRRGGAPSGGSTMFAAINSKVSVDDLLHGAIIQSGNDACIALAEAMAGNEKIFAADFMTKRARELGMTKSTFGNSNGLPDPANKMTVRELGILARHIILDFPEFYKLFGEKEYTWNKIRQPNRNPLLNSMEGADGLKTGYTKEGGYGMVGSAVQNGTRLIVVVNGLEDPEDRATEAKKMLEWGFRNFETRTLIAAEQPVGYAKVFGGESRSVKLVAKTPVKVMVHKNGSDKLIARVVYSGPVRAPVEAGQRVGVVKVWRSGNIAVETPVYAAEAIGTGSTVRRAIDGASELVIGMFRAGAEKL</sequence>
<dbReference type="InterPro" id="IPR012907">
    <property type="entry name" value="Peptidase_S11_C"/>
</dbReference>
<evidence type="ECO:0000256" key="3">
    <source>
        <dbReference type="ARBA" id="ARBA00007164"/>
    </source>
</evidence>
<dbReference type="PRINTS" id="PR00725">
    <property type="entry name" value="DADACBPTASE1"/>
</dbReference>
<evidence type="ECO:0000256" key="11">
    <source>
        <dbReference type="ARBA" id="ARBA00023316"/>
    </source>
</evidence>
<keyword evidence="8" id="KW-0378">Hydrolase</keyword>
<comment type="similarity">
    <text evidence="3 15">Belongs to the peptidase S11 family.</text>
</comment>
<reference evidence="18 19" key="2">
    <citation type="journal article" date="2017" name="Syst. Appl. Microbiol.">
        <title>Soybeans inoculated with root zone soils of Canadian native legumes harbour diverse and novel Bradyrhizobium spp. that possess agricultural potential.</title>
        <authorList>
            <person name="Bromfield E.S.P."/>
            <person name="Cloutier S."/>
            <person name="Tambong J.T."/>
            <person name="Tran Thi T.V."/>
        </authorList>
    </citation>
    <scope>NUCLEOTIDE SEQUENCE [LARGE SCALE GENOMIC DNA]</scope>
    <source>
        <strain evidence="18 19">OO99</strain>
    </source>
</reference>
<dbReference type="Pfam" id="PF07943">
    <property type="entry name" value="PBP5_C"/>
    <property type="match status" value="1"/>
</dbReference>
<accession>A0A2U8PED0</accession>
<evidence type="ECO:0000256" key="10">
    <source>
        <dbReference type="ARBA" id="ARBA00022984"/>
    </source>
</evidence>
<dbReference type="InterPro" id="IPR015956">
    <property type="entry name" value="Peniciliin-bd_prot_C_sf"/>
</dbReference>
<dbReference type="Gene3D" id="2.60.410.10">
    <property type="entry name" value="D-Ala-D-Ala carboxypeptidase, C-terminal domain"/>
    <property type="match status" value="1"/>
</dbReference>